<proteinExistence type="inferred from homology"/>
<dbReference type="InterPro" id="IPR017850">
    <property type="entry name" value="Alkaline_phosphatase_core_sf"/>
</dbReference>
<accession>A0A840I582</accession>
<keyword evidence="5" id="KW-0378">Hydrolase</keyword>
<feature type="binding site" evidence="3">
    <location>
        <position position="163"/>
    </location>
    <ligand>
        <name>Mg(2+)</name>
        <dbReference type="ChEBI" id="CHEBI:18420"/>
    </ligand>
</feature>
<dbReference type="PANTHER" id="PTHR11596">
    <property type="entry name" value="ALKALINE PHOSPHATASE"/>
    <property type="match status" value="1"/>
</dbReference>
<evidence type="ECO:0000313" key="5">
    <source>
        <dbReference type="EMBL" id="MBB4659999.1"/>
    </source>
</evidence>
<dbReference type="Pfam" id="PF00245">
    <property type="entry name" value="Alk_phosphatase"/>
    <property type="match status" value="1"/>
</dbReference>
<dbReference type="Proteomes" id="UP000563524">
    <property type="component" value="Unassembled WGS sequence"/>
</dbReference>
<evidence type="ECO:0000256" key="1">
    <source>
        <dbReference type="ARBA" id="ARBA00022553"/>
    </source>
</evidence>
<dbReference type="InterPro" id="IPR001952">
    <property type="entry name" value="Alkaline_phosphatase"/>
</dbReference>
<dbReference type="Gene3D" id="3.40.720.10">
    <property type="entry name" value="Alkaline Phosphatase, subunit A"/>
    <property type="match status" value="1"/>
</dbReference>
<comment type="cofactor">
    <cofactor evidence="3">
        <name>Mg(2+)</name>
        <dbReference type="ChEBI" id="CHEBI:18420"/>
    </cofactor>
    <text evidence="3">Binds 1 Mg(2+) ion.</text>
</comment>
<feature type="binding site" evidence="3">
    <location>
        <position position="161"/>
    </location>
    <ligand>
        <name>Mg(2+)</name>
        <dbReference type="ChEBI" id="CHEBI:18420"/>
    </ligand>
</feature>
<evidence type="ECO:0000256" key="2">
    <source>
        <dbReference type="PIRSR" id="PIRSR601952-1"/>
    </source>
</evidence>
<feature type="binding site" evidence="3">
    <location>
        <position position="50"/>
    </location>
    <ligand>
        <name>Zn(2+)</name>
        <dbReference type="ChEBI" id="CHEBI:29105"/>
        <label>2</label>
    </ligand>
</feature>
<dbReference type="SMART" id="SM00098">
    <property type="entry name" value="alkPPc"/>
    <property type="match status" value="1"/>
</dbReference>
<dbReference type="CDD" id="cd16012">
    <property type="entry name" value="ALP"/>
    <property type="match status" value="1"/>
</dbReference>
<keyword evidence="3" id="KW-0862">Zinc</keyword>
<dbReference type="GO" id="GO:0004035">
    <property type="term" value="F:alkaline phosphatase activity"/>
    <property type="evidence" value="ECO:0007669"/>
    <property type="project" value="UniProtKB-EC"/>
</dbReference>
<feature type="active site" description="Phosphoserine intermediate" evidence="2">
    <location>
        <position position="100"/>
    </location>
</feature>
<feature type="binding site" evidence="3">
    <location>
        <position position="320"/>
    </location>
    <ligand>
        <name>Zn(2+)</name>
        <dbReference type="ChEBI" id="CHEBI:29105"/>
        <label>2</label>
    </ligand>
</feature>
<keyword evidence="6" id="KW-1185">Reference proteome</keyword>
<dbReference type="GO" id="GO:0046872">
    <property type="term" value="F:metal ion binding"/>
    <property type="evidence" value="ECO:0007669"/>
    <property type="project" value="UniProtKB-KW"/>
</dbReference>
<dbReference type="RefSeq" id="WP_183819172.1">
    <property type="nucleotide sequence ID" value="NZ_JACHOB010000006.1"/>
</dbReference>
<protein>
    <submittedName>
        <fullName evidence="5">Alkaline phosphatase</fullName>
        <ecNumber evidence="5">3.1.3.1</ecNumber>
    </submittedName>
</protein>
<dbReference type="PANTHER" id="PTHR11596:SF5">
    <property type="entry name" value="ALKALINE PHOSPHATASE"/>
    <property type="match status" value="1"/>
</dbReference>
<feature type="binding site" evidence="3">
    <location>
        <position position="362"/>
    </location>
    <ligand>
        <name>Zn(2+)</name>
        <dbReference type="ChEBI" id="CHEBI:29105"/>
        <label>2</label>
    </ligand>
</feature>
<evidence type="ECO:0000256" key="4">
    <source>
        <dbReference type="RuleBase" id="RU003946"/>
    </source>
</evidence>
<feature type="binding site" evidence="3">
    <location>
        <position position="315"/>
    </location>
    <ligand>
        <name>Mg(2+)</name>
        <dbReference type="ChEBI" id="CHEBI:18420"/>
    </ligand>
</feature>
<feature type="binding site" evidence="3">
    <location>
        <position position="50"/>
    </location>
    <ligand>
        <name>Mg(2+)</name>
        <dbReference type="ChEBI" id="CHEBI:18420"/>
    </ligand>
</feature>
<feature type="binding site" evidence="3">
    <location>
        <position position="324"/>
    </location>
    <ligand>
        <name>Zn(2+)</name>
        <dbReference type="ChEBI" id="CHEBI:29105"/>
        <label>2</label>
    </ligand>
</feature>
<keyword evidence="3" id="KW-0460">Magnesium</keyword>
<feature type="binding site" evidence="3">
    <location>
        <position position="448"/>
    </location>
    <ligand>
        <name>Zn(2+)</name>
        <dbReference type="ChEBI" id="CHEBI:29105"/>
        <label>2</label>
    </ligand>
</feature>
<keyword evidence="1" id="KW-0597">Phosphoprotein</keyword>
<name>A0A840I582_9PROT</name>
<organism evidence="5 6">
    <name type="scientific">Parvularcula dongshanensis</name>
    <dbReference type="NCBI Taxonomy" id="1173995"/>
    <lineage>
        <taxon>Bacteria</taxon>
        <taxon>Pseudomonadati</taxon>
        <taxon>Pseudomonadota</taxon>
        <taxon>Alphaproteobacteria</taxon>
        <taxon>Parvularculales</taxon>
        <taxon>Parvularculaceae</taxon>
        <taxon>Parvularcula</taxon>
    </lineage>
</organism>
<feature type="binding site" evidence="3">
    <location>
        <position position="361"/>
    </location>
    <ligand>
        <name>Zn(2+)</name>
        <dbReference type="ChEBI" id="CHEBI:29105"/>
        <label>2</label>
    </ligand>
</feature>
<evidence type="ECO:0000313" key="6">
    <source>
        <dbReference type="Proteomes" id="UP000563524"/>
    </source>
</evidence>
<dbReference type="SUPFAM" id="SSF53649">
    <property type="entry name" value="Alkaline phosphatase-like"/>
    <property type="match status" value="1"/>
</dbReference>
<keyword evidence="3" id="KW-0479">Metal-binding</keyword>
<sequence length="492" mass="52251">MLLALLATTLLQTTPAAPDWEAEGRAALDARMSVEAKKGPAKNVILFIGDGMDGTTITAARIYQGQQRGETGEENVLTFESLPHTALSKTYNTDHQTPDSAGTATAILSGRKTRSGVINVDQTVPRGDCEAALGGGLETIADFAAGTGRRVGVVTTARLTHATPASLYASSADRDWESDADMPKSADACTDIARQLLERAPGLNLDVAMGGGRSNFLPAEARDPEYEKRRGGRADGRNLIEAWQESGGEFVFDDKGLRKLDTSDDAPVLGLFEPSHMAYEADRQDGSHDPSLAEMTRFAIEKLSRSDDGYFLLVEAGRIDHAHHAGNAARALQDTVELDAAVEAAIESAGLEDTLIMVTADHGHTLALQGYPRRGNPILGLVMEDDEGAETPVPAADGKPYTTLSYANGPGTLMLPDVDGGRPVLTEEEVEDVDFKQQSLIPAPSESHGGQDVIVFADGPGSWLVGGVLEQNVLYYVMEHALGAPESASDTR</sequence>
<comment type="similarity">
    <text evidence="4">Belongs to the alkaline phosphatase family.</text>
</comment>
<dbReference type="AlphaFoldDB" id="A0A840I582"/>
<evidence type="ECO:0000256" key="3">
    <source>
        <dbReference type="PIRSR" id="PIRSR601952-2"/>
    </source>
</evidence>
<comment type="cofactor">
    <cofactor evidence="3">
        <name>Zn(2+)</name>
        <dbReference type="ChEBI" id="CHEBI:29105"/>
    </cofactor>
    <text evidence="3">Binds 2 Zn(2+) ions.</text>
</comment>
<reference evidence="5 6" key="1">
    <citation type="submission" date="2020-08" db="EMBL/GenBank/DDBJ databases">
        <title>Genomic Encyclopedia of Type Strains, Phase IV (KMG-IV): sequencing the most valuable type-strain genomes for metagenomic binning, comparative biology and taxonomic classification.</title>
        <authorList>
            <person name="Goeker M."/>
        </authorList>
    </citation>
    <scope>NUCLEOTIDE SEQUENCE [LARGE SCALE GENOMIC DNA]</scope>
    <source>
        <strain evidence="5 6">DSM 102850</strain>
    </source>
</reference>
<gene>
    <name evidence="5" type="ORF">GGQ59_002543</name>
</gene>
<dbReference type="EMBL" id="JACHOB010000006">
    <property type="protein sequence ID" value="MBB4659999.1"/>
    <property type="molecule type" value="Genomic_DNA"/>
</dbReference>
<dbReference type="EC" id="3.1.3.1" evidence="5"/>
<dbReference type="PRINTS" id="PR00113">
    <property type="entry name" value="ALKPHPHTASE"/>
</dbReference>
<comment type="caution">
    <text evidence="5">The sequence shown here is derived from an EMBL/GenBank/DDBJ whole genome shotgun (WGS) entry which is preliminary data.</text>
</comment>